<gene>
    <name evidence="1" type="ORF">GCM10022384_49750</name>
</gene>
<evidence type="ECO:0000313" key="2">
    <source>
        <dbReference type="Proteomes" id="UP001500034"/>
    </source>
</evidence>
<name>A0ABP7RF60_9ACTN</name>
<reference evidence="2" key="1">
    <citation type="journal article" date="2019" name="Int. J. Syst. Evol. Microbiol.">
        <title>The Global Catalogue of Microorganisms (GCM) 10K type strain sequencing project: providing services to taxonomists for standard genome sequencing and annotation.</title>
        <authorList>
            <consortium name="The Broad Institute Genomics Platform"/>
            <consortium name="The Broad Institute Genome Sequencing Center for Infectious Disease"/>
            <person name="Wu L."/>
            <person name="Ma J."/>
        </authorList>
    </citation>
    <scope>NUCLEOTIDE SEQUENCE [LARGE SCALE GENOMIC DNA]</scope>
    <source>
        <strain evidence="2">JCM 17027</strain>
    </source>
</reference>
<organism evidence="1 2">
    <name type="scientific">Streptomyces marokkonensis</name>
    <dbReference type="NCBI Taxonomy" id="324855"/>
    <lineage>
        <taxon>Bacteria</taxon>
        <taxon>Bacillati</taxon>
        <taxon>Actinomycetota</taxon>
        <taxon>Actinomycetes</taxon>
        <taxon>Kitasatosporales</taxon>
        <taxon>Streptomycetaceae</taxon>
        <taxon>Streptomyces</taxon>
    </lineage>
</organism>
<keyword evidence="2" id="KW-1185">Reference proteome</keyword>
<dbReference type="Proteomes" id="UP001500034">
    <property type="component" value="Unassembled WGS sequence"/>
</dbReference>
<proteinExistence type="predicted"/>
<comment type="caution">
    <text evidence="1">The sequence shown here is derived from an EMBL/GenBank/DDBJ whole genome shotgun (WGS) entry which is preliminary data.</text>
</comment>
<accession>A0ABP7RF60</accession>
<evidence type="ECO:0000313" key="1">
    <source>
        <dbReference type="EMBL" id="GAA3996588.1"/>
    </source>
</evidence>
<sequence>MGSSSSTTGTRQNGGYSDEIRRIAVPVGLAAAQLGIQDMLVEEGLRPHMAGGEPGRDDRLLRRRSLCRCELMGLLMRGELRPGTGVEAREPQREEALASACLGPDDDSTHLSEAVRASI</sequence>
<dbReference type="EMBL" id="BAABCQ010000117">
    <property type="protein sequence ID" value="GAA3996588.1"/>
    <property type="molecule type" value="Genomic_DNA"/>
</dbReference>
<protein>
    <submittedName>
        <fullName evidence="1">Uncharacterized protein</fullName>
    </submittedName>
</protein>